<proteinExistence type="predicted"/>
<dbReference type="Proteomes" id="UP000799444">
    <property type="component" value="Unassembled WGS sequence"/>
</dbReference>
<evidence type="ECO:0000313" key="2">
    <source>
        <dbReference type="EMBL" id="KAF2727521.1"/>
    </source>
</evidence>
<sequence length="87" mass="9086">MNTKQFLAIGAFVATVAAAPLSARANDITGSTACIIRGDPSKLTDEQIHQMCSGIGPKNEVMEAFVAGANRTNVQSSIPNEGRYGGF</sequence>
<feature type="signal peptide" evidence="1">
    <location>
        <begin position="1"/>
        <end position="18"/>
    </location>
</feature>
<feature type="chain" id="PRO_5040354684" evidence="1">
    <location>
        <begin position="19"/>
        <end position="87"/>
    </location>
</feature>
<dbReference type="AlphaFoldDB" id="A0A9P4QMD5"/>
<reference evidence="2" key="1">
    <citation type="journal article" date="2020" name="Stud. Mycol.">
        <title>101 Dothideomycetes genomes: a test case for predicting lifestyles and emergence of pathogens.</title>
        <authorList>
            <person name="Haridas S."/>
            <person name="Albert R."/>
            <person name="Binder M."/>
            <person name="Bloem J."/>
            <person name="Labutti K."/>
            <person name="Salamov A."/>
            <person name="Andreopoulos B."/>
            <person name="Baker S."/>
            <person name="Barry K."/>
            <person name="Bills G."/>
            <person name="Bluhm B."/>
            <person name="Cannon C."/>
            <person name="Castanera R."/>
            <person name="Culley D."/>
            <person name="Daum C."/>
            <person name="Ezra D."/>
            <person name="Gonzalez J."/>
            <person name="Henrissat B."/>
            <person name="Kuo A."/>
            <person name="Liang C."/>
            <person name="Lipzen A."/>
            <person name="Lutzoni F."/>
            <person name="Magnuson J."/>
            <person name="Mondo S."/>
            <person name="Nolan M."/>
            <person name="Ohm R."/>
            <person name="Pangilinan J."/>
            <person name="Park H.-J."/>
            <person name="Ramirez L."/>
            <person name="Alfaro M."/>
            <person name="Sun H."/>
            <person name="Tritt A."/>
            <person name="Yoshinaga Y."/>
            <person name="Zwiers L.-H."/>
            <person name="Turgeon B."/>
            <person name="Goodwin S."/>
            <person name="Spatafora J."/>
            <person name="Crous P."/>
            <person name="Grigoriev I."/>
        </authorList>
    </citation>
    <scope>NUCLEOTIDE SEQUENCE</scope>
    <source>
        <strain evidence="2">CBS 125425</strain>
    </source>
</reference>
<evidence type="ECO:0000313" key="3">
    <source>
        <dbReference type="Proteomes" id="UP000799444"/>
    </source>
</evidence>
<dbReference type="EMBL" id="ML996327">
    <property type="protein sequence ID" value="KAF2727521.1"/>
    <property type="molecule type" value="Genomic_DNA"/>
</dbReference>
<organism evidence="2 3">
    <name type="scientific">Polyplosphaeria fusca</name>
    <dbReference type="NCBI Taxonomy" id="682080"/>
    <lineage>
        <taxon>Eukaryota</taxon>
        <taxon>Fungi</taxon>
        <taxon>Dikarya</taxon>
        <taxon>Ascomycota</taxon>
        <taxon>Pezizomycotina</taxon>
        <taxon>Dothideomycetes</taxon>
        <taxon>Pleosporomycetidae</taxon>
        <taxon>Pleosporales</taxon>
        <taxon>Tetraplosphaeriaceae</taxon>
        <taxon>Polyplosphaeria</taxon>
    </lineage>
</organism>
<comment type="caution">
    <text evidence="2">The sequence shown here is derived from an EMBL/GenBank/DDBJ whole genome shotgun (WGS) entry which is preliminary data.</text>
</comment>
<protein>
    <submittedName>
        <fullName evidence="2">Uncharacterized protein</fullName>
    </submittedName>
</protein>
<evidence type="ECO:0000256" key="1">
    <source>
        <dbReference type="SAM" id="SignalP"/>
    </source>
</evidence>
<accession>A0A9P4QMD5</accession>
<keyword evidence="1" id="KW-0732">Signal</keyword>
<name>A0A9P4QMD5_9PLEO</name>
<gene>
    <name evidence="2" type="ORF">EJ04DRAFT_517201</name>
</gene>
<keyword evidence="3" id="KW-1185">Reference proteome</keyword>